<dbReference type="PANTHER" id="PTHR46411">
    <property type="entry name" value="FAMILY ATPASE, PUTATIVE-RELATED"/>
    <property type="match status" value="1"/>
</dbReference>
<dbReference type="PANTHER" id="PTHR46411:SF2">
    <property type="entry name" value="AAA+ ATPASE DOMAIN-CONTAINING PROTEIN"/>
    <property type="match status" value="1"/>
</dbReference>
<reference evidence="1" key="1">
    <citation type="submission" date="2021-06" db="EMBL/GenBank/DDBJ databases">
        <title>Comparative genomics, transcriptomics and evolutionary studies reveal genomic signatures of adaptation to plant cell wall in hemibiotrophic fungi.</title>
        <authorList>
            <consortium name="DOE Joint Genome Institute"/>
            <person name="Baroncelli R."/>
            <person name="Diaz J.F."/>
            <person name="Benocci T."/>
            <person name="Peng M."/>
            <person name="Battaglia E."/>
            <person name="Haridas S."/>
            <person name="Andreopoulos W."/>
            <person name="Labutti K."/>
            <person name="Pangilinan J."/>
            <person name="Floch G.L."/>
            <person name="Makela M.R."/>
            <person name="Henrissat B."/>
            <person name="Grigoriev I.V."/>
            <person name="Crouch J.A."/>
            <person name="De Vries R.P."/>
            <person name="Sukno S.A."/>
            <person name="Thon M.R."/>
        </authorList>
    </citation>
    <scope>NUCLEOTIDE SEQUENCE</scope>
    <source>
        <strain evidence="1">CBS 125086</strain>
    </source>
</reference>
<feature type="non-terminal residue" evidence="1">
    <location>
        <position position="1"/>
    </location>
</feature>
<evidence type="ECO:0000313" key="2">
    <source>
        <dbReference type="Proteomes" id="UP001230504"/>
    </source>
</evidence>
<dbReference type="Proteomes" id="UP001230504">
    <property type="component" value="Unassembled WGS sequence"/>
</dbReference>
<dbReference type="AlphaFoldDB" id="A0AAD8PUW0"/>
<protein>
    <recommendedName>
        <fullName evidence="3">ATPase AAA-type core domain-containing protein</fullName>
    </recommendedName>
</protein>
<organism evidence="1 2">
    <name type="scientific">Colletotrichum navitas</name>
    <dbReference type="NCBI Taxonomy" id="681940"/>
    <lineage>
        <taxon>Eukaryota</taxon>
        <taxon>Fungi</taxon>
        <taxon>Dikarya</taxon>
        <taxon>Ascomycota</taxon>
        <taxon>Pezizomycotina</taxon>
        <taxon>Sordariomycetes</taxon>
        <taxon>Hypocreomycetidae</taxon>
        <taxon>Glomerellales</taxon>
        <taxon>Glomerellaceae</taxon>
        <taxon>Colletotrichum</taxon>
        <taxon>Colletotrichum graminicola species complex</taxon>
    </lineage>
</organism>
<dbReference type="EMBL" id="JAHLJV010000052">
    <property type="protein sequence ID" value="KAK1580677.1"/>
    <property type="molecule type" value="Genomic_DNA"/>
</dbReference>
<evidence type="ECO:0000313" key="1">
    <source>
        <dbReference type="EMBL" id="KAK1580677.1"/>
    </source>
</evidence>
<comment type="caution">
    <text evidence="1">The sequence shown here is derived from an EMBL/GenBank/DDBJ whole genome shotgun (WGS) entry which is preliminary data.</text>
</comment>
<dbReference type="RefSeq" id="XP_060411694.1">
    <property type="nucleotide sequence ID" value="XM_060555225.1"/>
</dbReference>
<accession>A0AAD8PUW0</accession>
<dbReference type="Gene3D" id="3.40.50.300">
    <property type="entry name" value="P-loop containing nucleotide triphosphate hydrolases"/>
    <property type="match status" value="1"/>
</dbReference>
<sequence>NLSRPLYAITCGDLGSDAVSIRRNLDKHFKLAHRWNCVLLLDEADVYLAERNINDLDRNGIVSGS</sequence>
<keyword evidence="2" id="KW-1185">Reference proteome</keyword>
<dbReference type="InterPro" id="IPR027417">
    <property type="entry name" value="P-loop_NTPase"/>
</dbReference>
<dbReference type="GeneID" id="85439465"/>
<proteinExistence type="predicted"/>
<evidence type="ECO:0008006" key="3">
    <source>
        <dbReference type="Google" id="ProtNLM"/>
    </source>
</evidence>
<gene>
    <name evidence="1" type="ORF">LY79DRAFT_520323</name>
</gene>
<name>A0AAD8PUW0_9PEZI</name>